<dbReference type="GO" id="GO:1990112">
    <property type="term" value="C:RQC complex"/>
    <property type="evidence" value="ECO:0007669"/>
    <property type="project" value="TreeGrafter"/>
</dbReference>
<dbReference type="PANTHER" id="PTHR15239:SF6">
    <property type="entry name" value="RIBOSOME QUALITY CONTROL COMPLEX SUBUNIT NEMF"/>
    <property type="match status" value="1"/>
</dbReference>
<comment type="function">
    <text evidence="5">Key component of the ribosome quality control system (RQC), a ribosome-associated complex that mediates the extraction of incompletely synthesized nascent chains from stalled ribosomes and their subsequent degradation. RqcH recruits Ala-charged tRNA, and with RqcP directs the elongation of stalled nascent chains on 50S ribosomal subunits, leading to non-templated C-terminal alanine extensions (Ala tail). The Ala tail promotes nascent chain degradation. May add between 1 and at least 8 Ala residues. Binds to stalled 50S ribosomal subunits.</text>
</comment>
<dbReference type="SUPFAM" id="SSF46946">
    <property type="entry name" value="S13-like H2TH domain"/>
    <property type="match status" value="1"/>
</dbReference>
<proteinExistence type="inferred from homology"/>
<comment type="similarity">
    <text evidence="5">Belongs to the NEMF family.</text>
</comment>
<dbReference type="InterPro" id="IPR051608">
    <property type="entry name" value="RQC_Subunit_NEMF"/>
</dbReference>
<dbReference type="Proteomes" id="UP000223596">
    <property type="component" value="Unassembled WGS sequence"/>
</dbReference>
<evidence type="ECO:0000313" key="8">
    <source>
        <dbReference type="Proteomes" id="UP000223596"/>
    </source>
</evidence>
<organism evidence="7 8">
    <name type="scientific">Acetivibrio thermocellus AD2</name>
    <dbReference type="NCBI Taxonomy" id="1138384"/>
    <lineage>
        <taxon>Bacteria</taxon>
        <taxon>Bacillati</taxon>
        <taxon>Bacillota</taxon>
        <taxon>Clostridia</taxon>
        <taxon>Eubacteriales</taxon>
        <taxon>Oscillospiraceae</taxon>
        <taxon>Acetivibrio</taxon>
    </lineage>
</organism>
<keyword evidence="1 5" id="KW-0820">tRNA-binding</keyword>
<evidence type="ECO:0000313" key="7">
    <source>
        <dbReference type="EMBL" id="PFH02937.1"/>
    </source>
</evidence>
<dbReference type="GO" id="GO:0072344">
    <property type="term" value="P:rescue of stalled ribosome"/>
    <property type="evidence" value="ECO:0007669"/>
    <property type="project" value="UniProtKB-UniRule"/>
</dbReference>
<feature type="coiled-coil region" evidence="5">
    <location>
        <begin position="394"/>
        <end position="428"/>
    </location>
</feature>
<dbReference type="GeneID" id="35805831"/>
<protein>
    <recommendedName>
        <fullName evidence="5">Rqc2 homolog RqcH</fullName>
        <shortName evidence="5">RqcH</shortName>
    </recommendedName>
</protein>
<evidence type="ECO:0000256" key="5">
    <source>
        <dbReference type="HAMAP-Rule" id="MF_00844"/>
    </source>
</evidence>
<keyword evidence="3 5" id="KW-0694">RNA-binding</keyword>
<reference evidence="7 8" key="1">
    <citation type="submission" date="2017-09" db="EMBL/GenBank/DDBJ databases">
        <title>Evaluation of Pacific Biosciences Sequencing Technology to Finishing C. thermocellum Genome Sequences.</title>
        <authorList>
            <person name="Brown S."/>
        </authorList>
    </citation>
    <scope>NUCLEOTIDE SEQUENCE [LARGE SCALE GENOMIC DNA]</scope>
    <source>
        <strain evidence="7 8">AD2</strain>
    </source>
</reference>
<gene>
    <name evidence="5" type="primary">rqcH</name>
    <name evidence="7" type="ORF">M972_111731</name>
</gene>
<sequence>MPFDGIVTKNIVSELSDILTGARIEKIYQPEPDEIIINLRTKGQNLKLLLSANASYPRIHLTDVTKENPINPPVFCMLLRKHLSGGKITKIDFHDFERVVTIHIETIDELGDLTFKKLVVEIMGKHSNIILVNNENKIIDSIKHVDSDISRVREVMPARPYTLPPGQDKINPLELDIDLLFSKAKEQGDPRISKFFLNNIKGFSPLLCEEICHRADVDPRLPVSSLSEDTIQNLKKVLKEIISKIENSEFTPCIIWNGDDRQKAVDFHSLEIKQYNTVDFYPSISRVLDLFYTIKDTSERLAQKKADLAKILNNCIDRCNKKISIHMDTLREVAEREKFKLYGELITANIYCIPKNASKVSLLNYYSENGEYVEVPLDENLLPQENAQRYFKKYAKAKAAYIHATQQLEEARGELSYLESVLHSLENSNSFEDIDDIRQELAEQGYLPSKKKRPEKKNSKNFTPYTYKSTDGFYIYVGKNNVQNDFLTLKFASSNDIWLHTKNIPGSHVIIRKDRGEIPDSTLFQAAMLAAYHSKAKNSSHVEVDYTKVKNVKKPNGAKPGMVIYDNYKTIIVTPDENVVNNLRMENR</sequence>
<dbReference type="GO" id="GO:0000049">
    <property type="term" value="F:tRNA binding"/>
    <property type="evidence" value="ECO:0007669"/>
    <property type="project" value="UniProtKB-UniRule"/>
</dbReference>
<accession>A0AB36TGB6</accession>
<dbReference type="EMBL" id="PDBW01000001">
    <property type="protein sequence ID" value="PFH02937.1"/>
    <property type="molecule type" value="Genomic_DNA"/>
</dbReference>
<dbReference type="RefSeq" id="WP_003520265.1">
    <property type="nucleotide sequence ID" value="NZ_CP013828.1"/>
</dbReference>
<dbReference type="GO" id="GO:0019843">
    <property type="term" value="F:rRNA binding"/>
    <property type="evidence" value="ECO:0007669"/>
    <property type="project" value="UniProtKB-UniRule"/>
</dbReference>
<dbReference type="GO" id="GO:0043023">
    <property type="term" value="F:ribosomal large subunit binding"/>
    <property type="evidence" value="ECO:0007669"/>
    <property type="project" value="UniProtKB-UniRule"/>
</dbReference>
<dbReference type="Pfam" id="PF05833">
    <property type="entry name" value="NFACT_N"/>
    <property type="match status" value="1"/>
</dbReference>
<dbReference type="PANTHER" id="PTHR15239">
    <property type="entry name" value="NUCLEAR EXPORT MEDIATOR FACTOR NEMF"/>
    <property type="match status" value="1"/>
</dbReference>
<dbReference type="InterPro" id="IPR010979">
    <property type="entry name" value="Ribosomal_uS13-like_H2TH"/>
</dbReference>
<feature type="domain" description="NFACT RNA-binding" evidence="6">
    <location>
        <begin position="465"/>
        <end position="561"/>
    </location>
</feature>
<dbReference type="InterPro" id="IPR008532">
    <property type="entry name" value="NFACT_RNA-bd"/>
</dbReference>
<keyword evidence="5" id="KW-0175">Coiled coil</keyword>
<dbReference type="FunFam" id="2.30.310.10:FF:000004">
    <property type="entry name" value="Fibronectin-binding protein A"/>
    <property type="match status" value="1"/>
</dbReference>
<dbReference type="InterPro" id="IPR043682">
    <property type="entry name" value="RqcH_bacterial"/>
</dbReference>
<evidence type="ECO:0000256" key="1">
    <source>
        <dbReference type="ARBA" id="ARBA00022555"/>
    </source>
</evidence>
<evidence type="ECO:0000256" key="2">
    <source>
        <dbReference type="ARBA" id="ARBA00022730"/>
    </source>
</evidence>
<evidence type="ECO:0000256" key="3">
    <source>
        <dbReference type="ARBA" id="ARBA00022884"/>
    </source>
</evidence>
<evidence type="ECO:0000259" key="6">
    <source>
        <dbReference type="Pfam" id="PF05670"/>
    </source>
</evidence>
<dbReference type="AlphaFoldDB" id="A0AB36TGB6"/>
<keyword evidence="2 5" id="KW-0699">rRNA-binding</keyword>
<dbReference type="HAMAP" id="MF_00844_B">
    <property type="entry name" value="RqcH_B"/>
    <property type="match status" value="1"/>
</dbReference>
<dbReference type="Gene3D" id="2.30.310.10">
    <property type="entry name" value="ibrinogen binding protein from staphylococcus aureus domain"/>
    <property type="match status" value="1"/>
</dbReference>
<name>A0AB36TGB6_ACETH</name>
<comment type="subunit">
    <text evidence="5">Associates with stalled 50S ribosomal subunits. Binds to RqcP.</text>
</comment>
<dbReference type="Pfam" id="PF05670">
    <property type="entry name" value="NFACT-R_1"/>
    <property type="match status" value="1"/>
</dbReference>
<evidence type="ECO:0000256" key="4">
    <source>
        <dbReference type="ARBA" id="ARBA00022917"/>
    </source>
</evidence>
<dbReference type="Gene3D" id="1.10.8.50">
    <property type="match status" value="1"/>
</dbReference>
<comment type="caution">
    <text evidence="7">The sequence shown here is derived from an EMBL/GenBank/DDBJ whole genome shotgun (WGS) entry which is preliminary data.</text>
</comment>
<keyword evidence="4 5" id="KW-0648">Protein biosynthesis</keyword>